<name>A0AAE1BME4_PETCI</name>
<reference evidence="2" key="1">
    <citation type="submission" date="2023-10" db="EMBL/GenBank/DDBJ databases">
        <title>Genome assemblies of two species of porcelain crab, Petrolisthes cinctipes and Petrolisthes manimaculis (Anomura: Porcellanidae).</title>
        <authorList>
            <person name="Angst P."/>
        </authorList>
    </citation>
    <scope>NUCLEOTIDE SEQUENCE</scope>
    <source>
        <strain evidence="2">PB745_01</strain>
        <tissue evidence="2">Gill</tissue>
    </source>
</reference>
<accession>A0AAE1BME4</accession>
<proteinExistence type="predicted"/>
<feature type="region of interest" description="Disordered" evidence="1">
    <location>
        <begin position="14"/>
        <end position="39"/>
    </location>
</feature>
<feature type="compositionally biased region" description="Gly residues" evidence="1">
    <location>
        <begin position="22"/>
        <end position="39"/>
    </location>
</feature>
<gene>
    <name evidence="2" type="ORF">Pcinc_040192</name>
</gene>
<sequence>MVMMMAMIARGLRKGQSTAGGSKDGGAGRGVGGYSGEGRGGAWRLLQVTFMVGAEMVGRGRAGRGGAGRGGYCRWRSSITATTLTTHHADITAAPTNGRMTYYPPVQINYGL</sequence>
<keyword evidence="3" id="KW-1185">Reference proteome</keyword>
<evidence type="ECO:0000256" key="1">
    <source>
        <dbReference type="SAM" id="MobiDB-lite"/>
    </source>
</evidence>
<dbReference type="EMBL" id="JAWQEG010007030">
    <property type="protein sequence ID" value="KAK3853253.1"/>
    <property type="molecule type" value="Genomic_DNA"/>
</dbReference>
<dbReference type="AlphaFoldDB" id="A0AAE1BME4"/>
<organism evidence="2 3">
    <name type="scientific">Petrolisthes cinctipes</name>
    <name type="common">Flat porcelain crab</name>
    <dbReference type="NCBI Taxonomy" id="88211"/>
    <lineage>
        <taxon>Eukaryota</taxon>
        <taxon>Metazoa</taxon>
        <taxon>Ecdysozoa</taxon>
        <taxon>Arthropoda</taxon>
        <taxon>Crustacea</taxon>
        <taxon>Multicrustacea</taxon>
        <taxon>Malacostraca</taxon>
        <taxon>Eumalacostraca</taxon>
        <taxon>Eucarida</taxon>
        <taxon>Decapoda</taxon>
        <taxon>Pleocyemata</taxon>
        <taxon>Anomura</taxon>
        <taxon>Galatheoidea</taxon>
        <taxon>Porcellanidae</taxon>
        <taxon>Petrolisthes</taxon>
    </lineage>
</organism>
<protein>
    <submittedName>
        <fullName evidence="2">Uncharacterized protein</fullName>
    </submittedName>
</protein>
<evidence type="ECO:0000313" key="2">
    <source>
        <dbReference type="EMBL" id="KAK3853253.1"/>
    </source>
</evidence>
<evidence type="ECO:0000313" key="3">
    <source>
        <dbReference type="Proteomes" id="UP001286313"/>
    </source>
</evidence>
<dbReference type="Proteomes" id="UP001286313">
    <property type="component" value="Unassembled WGS sequence"/>
</dbReference>
<comment type="caution">
    <text evidence="2">The sequence shown here is derived from an EMBL/GenBank/DDBJ whole genome shotgun (WGS) entry which is preliminary data.</text>
</comment>